<dbReference type="PROSITE" id="PS50977">
    <property type="entry name" value="HTH_TETR_2"/>
    <property type="match status" value="1"/>
</dbReference>
<dbReference type="InterPro" id="IPR009057">
    <property type="entry name" value="Homeodomain-like_sf"/>
</dbReference>
<feature type="domain" description="HTH tetR-type" evidence="3">
    <location>
        <begin position="3"/>
        <end position="63"/>
    </location>
</feature>
<organism evidence="4 5">
    <name type="scientific">Mammaliicoccus fleurettii</name>
    <dbReference type="NCBI Taxonomy" id="150056"/>
    <lineage>
        <taxon>Bacteria</taxon>
        <taxon>Bacillati</taxon>
        <taxon>Bacillota</taxon>
        <taxon>Bacilli</taxon>
        <taxon>Bacillales</taxon>
        <taxon>Staphylococcaceae</taxon>
        <taxon>Mammaliicoccus</taxon>
    </lineage>
</organism>
<keyword evidence="5" id="KW-1185">Reference proteome</keyword>
<evidence type="ECO:0000259" key="3">
    <source>
        <dbReference type="PROSITE" id="PS50977"/>
    </source>
</evidence>
<name>A0ABS5MJD2_9STAP</name>
<dbReference type="RefSeq" id="WP_203153389.1">
    <property type="nucleotide sequence ID" value="NZ_JAEPSA010000003.1"/>
</dbReference>
<dbReference type="PRINTS" id="PR00455">
    <property type="entry name" value="HTHTETR"/>
</dbReference>
<dbReference type="Proteomes" id="UP000681586">
    <property type="component" value="Unassembled WGS sequence"/>
</dbReference>
<gene>
    <name evidence="4" type="ORF">JJQ58_00740</name>
</gene>
<dbReference type="Gene3D" id="1.10.357.10">
    <property type="entry name" value="Tetracycline Repressor, domain 2"/>
    <property type="match status" value="1"/>
</dbReference>
<keyword evidence="1 2" id="KW-0238">DNA-binding</keyword>
<proteinExistence type="predicted"/>
<feature type="DNA-binding region" description="H-T-H motif" evidence="2">
    <location>
        <begin position="26"/>
        <end position="45"/>
    </location>
</feature>
<reference evidence="4 5" key="1">
    <citation type="submission" date="2021-05" db="EMBL/GenBank/DDBJ databases">
        <title>Staphylococcus fleurettii isolated from lake water in First Nation community in Manitoba, Canada.</title>
        <authorList>
            <person name="Bashar S."/>
            <person name="Murdock A."/>
            <person name="Patidar R."/>
            <person name="Golding G."/>
            <person name="Farenhorst A."/>
            <person name="Kumar A."/>
        </authorList>
    </citation>
    <scope>NUCLEOTIDE SEQUENCE [LARGE SCALE GENOMIC DNA]</scope>
    <source>
        <strain evidence="4 5">SF002</strain>
    </source>
</reference>
<protein>
    <submittedName>
        <fullName evidence="4">TetR/AcrR family transcriptional regulator</fullName>
    </submittedName>
</protein>
<dbReference type="SUPFAM" id="SSF46689">
    <property type="entry name" value="Homeodomain-like"/>
    <property type="match status" value="1"/>
</dbReference>
<dbReference type="EMBL" id="JAGXBM010000001">
    <property type="protein sequence ID" value="MBS3696005.1"/>
    <property type="molecule type" value="Genomic_DNA"/>
</dbReference>
<evidence type="ECO:0000256" key="1">
    <source>
        <dbReference type="ARBA" id="ARBA00023125"/>
    </source>
</evidence>
<sequence>MKKITQRLIIDTARNLIQETQKPEVSLSKIASSLEITHAAIYKHFKNKKELWTAVCEDWFNESIIKNIGIDDNQYTDKQLWLHDYLWQFVNAKKKAYNSNPLMFELNTCYVEKDPYVLKEILNPCFIRIQKKMEYKTDHLYKVEAIFSVFSTFTLPMFKETWNQPDYKLRFETLWDLIKYNVFTWFANLTGC</sequence>
<evidence type="ECO:0000313" key="5">
    <source>
        <dbReference type="Proteomes" id="UP000681586"/>
    </source>
</evidence>
<accession>A0ABS5MJD2</accession>
<evidence type="ECO:0000313" key="4">
    <source>
        <dbReference type="EMBL" id="MBS3696005.1"/>
    </source>
</evidence>
<comment type="caution">
    <text evidence="4">The sequence shown here is derived from an EMBL/GenBank/DDBJ whole genome shotgun (WGS) entry which is preliminary data.</text>
</comment>
<dbReference type="InterPro" id="IPR001647">
    <property type="entry name" value="HTH_TetR"/>
</dbReference>
<dbReference type="Pfam" id="PF00440">
    <property type="entry name" value="TetR_N"/>
    <property type="match status" value="1"/>
</dbReference>
<evidence type="ECO:0000256" key="2">
    <source>
        <dbReference type="PROSITE-ProRule" id="PRU00335"/>
    </source>
</evidence>